<dbReference type="AlphaFoldDB" id="A0A015KPD6"/>
<evidence type="ECO:0000313" key="3">
    <source>
        <dbReference type="Proteomes" id="UP000022910"/>
    </source>
</evidence>
<protein>
    <submittedName>
        <fullName evidence="2">Uncharacterized protein</fullName>
    </submittedName>
</protein>
<sequence length="147" mass="16991">MTARRMSQNAFLCFAEIYRDVLCETERIERPLAMELASRVWAKMKDEEKIPWFRLHNEKKLMSMVERDMTLLNKSNFDLIKLTSNSPFIIEPKSLMAGGGMGRMGTRKNVTNRNTDDGGDGGDVNDEEYTEIFNEFIDQNMVASEYC</sequence>
<dbReference type="OrthoDB" id="2341839at2759"/>
<gene>
    <name evidence="2" type="ORF">RirG_095910</name>
</gene>
<accession>A0A015KPD6</accession>
<name>A0A015KPD6_RHIIW</name>
<evidence type="ECO:0000313" key="2">
    <source>
        <dbReference type="EMBL" id="EXX69454.1"/>
    </source>
</evidence>
<keyword evidence="3" id="KW-1185">Reference proteome</keyword>
<dbReference type="HOGENOM" id="CLU_1856347_0_0_1"/>
<dbReference type="InterPro" id="IPR036910">
    <property type="entry name" value="HMG_box_dom_sf"/>
</dbReference>
<comment type="caution">
    <text evidence="2">The sequence shown here is derived from an EMBL/GenBank/DDBJ whole genome shotgun (WGS) entry which is preliminary data.</text>
</comment>
<dbReference type="SUPFAM" id="SSF47095">
    <property type="entry name" value="HMG-box"/>
    <property type="match status" value="1"/>
</dbReference>
<proteinExistence type="predicted"/>
<dbReference type="EMBL" id="JEMT01016845">
    <property type="protein sequence ID" value="EXX69454.1"/>
    <property type="molecule type" value="Genomic_DNA"/>
</dbReference>
<dbReference type="Proteomes" id="UP000022910">
    <property type="component" value="Unassembled WGS sequence"/>
</dbReference>
<evidence type="ECO:0000256" key="1">
    <source>
        <dbReference type="SAM" id="MobiDB-lite"/>
    </source>
</evidence>
<organism evidence="2 3">
    <name type="scientific">Rhizophagus irregularis (strain DAOM 197198w)</name>
    <name type="common">Glomus intraradices</name>
    <dbReference type="NCBI Taxonomy" id="1432141"/>
    <lineage>
        <taxon>Eukaryota</taxon>
        <taxon>Fungi</taxon>
        <taxon>Fungi incertae sedis</taxon>
        <taxon>Mucoromycota</taxon>
        <taxon>Glomeromycotina</taxon>
        <taxon>Glomeromycetes</taxon>
        <taxon>Glomerales</taxon>
        <taxon>Glomeraceae</taxon>
        <taxon>Rhizophagus</taxon>
    </lineage>
</organism>
<reference evidence="2 3" key="1">
    <citation type="submission" date="2014-02" db="EMBL/GenBank/DDBJ databases">
        <title>Single nucleus genome sequencing reveals high similarity among nuclei of an endomycorrhizal fungus.</title>
        <authorList>
            <person name="Lin K."/>
            <person name="Geurts R."/>
            <person name="Zhang Z."/>
            <person name="Limpens E."/>
            <person name="Saunders D.G."/>
            <person name="Mu D."/>
            <person name="Pang E."/>
            <person name="Cao H."/>
            <person name="Cha H."/>
            <person name="Lin T."/>
            <person name="Zhou Q."/>
            <person name="Shang Y."/>
            <person name="Li Y."/>
            <person name="Ivanov S."/>
            <person name="Sharma T."/>
            <person name="Velzen R.V."/>
            <person name="Ruijter N.D."/>
            <person name="Aanen D.K."/>
            <person name="Win J."/>
            <person name="Kamoun S."/>
            <person name="Bisseling T."/>
            <person name="Huang S."/>
        </authorList>
    </citation>
    <scope>NUCLEOTIDE SEQUENCE [LARGE SCALE GENOMIC DNA]</scope>
    <source>
        <strain evidence="3">DAOM197198w</strain>
    </source>
</reference>
<feature type="region of interest" description="Disordered" evidence="1">
    <location>
        <begin position="101"/>
        <end position="125"/>
    </location>
</feature>